<reference evidence="1 2" key="1">
    <citation type="submission" date="2016-07" db="EMBL/GenBank/DDBJ databases">
        <title>Pervasive Adenine N6-methylation of Active Genes in Fungi.</title>
        <authorList>
            <consortium name="DOE Joint Genome Institute"/>
            <person name="Mondo S.J."/>
            <person name="Dannebaum R.O."/>
            <person name="Kuo R.C."/>
            <person name="Labutti K."/>
            <person name="Haridas S."/>
            <person name="Kuo A."/>
            <person name="Salamov A."/>
            <person name="Ahrendt S.R."/>
            <person name="Lipzen A."/>
            <person name="Sullivan W."/>
            <person name="Andreopoulos W.B."/>
            <person name="Clum A."/>
            <person name="Lindquist E."/>
            <person name="Daum C."/>
            <person name="Ramamoorthy G.K."/>
            <person name="Gryganskyi A."/>
            <person name="Culley D."/>
            <person name="Magnuson J.K."/>
            <person name="James T.Y."/>
            <person name="O'Malley M.A."/>
            <person name="Stajich J.E."/>
            <person name="Spatafora J.W."/>
            <person name="Visel A."/>
            <person name="Grigoriev I.V."/>
        </authorList>
    </citation>
    <scope>NUCLEOTIDE SEQUENCE [LARGE SCALE GENOMIC DNA]</scope>
    <source>
        <strain evidence="1 2">68-887.2</strain>
    </source>
</reference>
<comment type="caution">
    <text evidence="1">The sequence shown here is derived from an EMBL/GenBank/DDBJ whole genome shotgun (WGS) entry which is preliminary data.</text>
</comment>
<dbReference type="EMBL" id="MCFC01000047">
    <property type="protein sequence ID" value="ORY26464.1"/>
    <property type="molecule type" value="Genomic_DNA"/>
</dbReference>
<dbReference type="AlphaFoldDB" id="A0A1Y2AVI3"/>
<dbReference type="Proteomes" id="UP000193986">
    <property type="component" value="Unassembled WGS sequence"/>
</dbReference>
<proteinExistence type="predicted"/>
<organism evidence="1 2">
    <name type="scientific">Naematelia encephala</name>
    <dbReference type="NCBI Taxonomy" id="71784"/>
    <lineage>
        <taxon>Eukaryota</taxon>
        <taxon>Fungi</taxon>
        <taxon>Dikarya</taxon>
        <taxon>Basidiomycota</taxon>
        <taxon>Agaricomycotina</taxon>
        <taxon>Tremellomycetes</taxon>
        <taxon>Tremellales</taxon>
        <taxon>Naemateliaceae</taxon>
        <taxon>Naematelia</taxon>
    </lineage>
</organism>
<sequence length="62" mass="7057">MRLCSSNAAYRIFEDMDFPYKVCFLSQFPRPNPQAPTPNALTPRVNPKLQPVDLQGTYVQLA</sequence>
<protein>
    <submittedName>
        <fullName evidence="1">Uncharacterized protein</fullName>
    </submittedName>
</protein>
<dbReference type="InParanoid" id="A0A1Y2AVI3"/>
<keyword evidence="2" id="KW-1185">Reference proteome</keyword>
<evidence type="ECO:0000313" key="2">
    <source>
        <dbReference type="Proteomes" id="UP000193986"/>
    </source>
</evidence>
<gene>
    <name evidence="1" type="ORF">BCR39DRAFT_540826</name>
</gene>
<evidence type="ECO:0000313" key="1">
    <source>
        <dbReference type="EMBL" id="ORY26464.1"/>
    </source>
</evidence>
<accession>A0A1Y2AVI3</accession>
<name>A0A1Y2AVI3_9TREE</name>